<organism evidence="16 17">
    <name type="scientific">Vanessa tameamea</name>
    <name type="common">Kamehameha butterfly</name>
    <dbReference type="NCBI Taxonomy" id="334116"/>
    <lineage>
        <taxon>Eukaryota</taxon>
        <taxon>Metazoa</taxon>
        <taxon>Ecdysozoa</taxon>
        <taxon>Arthropoda</taxon>
        <taxon>Hexapoda</taxon>
        <taxon>Insecta</taxon>
        <taxon>Pterygota</taxon>
        <taxon>Neoptera</taxon>
        <taxon>Endopterygota</taxon>
        <taxon>Lepidoptera</taxon>
        <taxon>Glossata</taxon>
        <taxon>Ditrysia</taxon>
        <taxon>Papilionoidea</taxon>
        <taxon>Nymphalidae</taxon>
        <taxon>Nymphalinae</taxon>
        <taxon>Vanessa</taxon>
    </lineage>
</organism>
<evidence type="ECO:0000313" key="16">
    <source>
        <dbReference type="Proteomes" id="UP001652626"/>
    </source>
</evidence>
<dbReference type="InterPro" id="IPR040442">
    <property type="entry name" value="Pyrv_kinase-like_dom_sf"/>
</dbReference>
<dbReference type="InterPro" id="IPR036918">
    <property type="entry name" value="Pyrv_Knase_C_sf"/>
</dbReference>
<evidence type="ECO:0000256" key="6">
    <source>
        <dbReference type="ARBA" id="ARBA00022723"/>
    </source>
</evidence>
<keyword evidence="16" id="KW-1185">Reference proteome</keyword>
<dbReference type="GO" id="GO:0000287">
    <property type="term" value="F:magnesium ion binding"/>
    <property type="evidence" value="ECO:0007669"/>
    <property type="project" value="InterPro"/>
</dbReference>
<evidence type="ECO:0000256" key="5">
    <source>
        <dbReference type="ARBA" id="ARBA00022679"/>
    </source>
</evidence>
<evidence type="ECO:0000256" key="7">
    <source>
        <dbReference type="ARBA" id="ARBA00022741"/>
    </source>
</evidence>
<evidence type="ECO:0000256" key="8">
    <source>
        <dbReference type="ARBA" id="ARBA00022777"/>
    </source>
</evidence>
<evidence type="ECO:0000256" key="12">
    <source>
        <dbReference type="ARBA" id="ARBA00023317"/>
    </source>
</evidence>
<dbReference type="SUPFAM" id="SSF51621">
    <property type="entry name" value="Phosphoenolpyruvate/pyruvate domain"/>
    <property type="match status" value="1"/>
</dbReference>
<dbReference type="InterPro" id="IPR015795">
    <property type="entry name" value="Pyrv_Knase_C"/>
</dbReference>
<evidence type="ECO:0000256" key="3">
    <source>
        <dbReference type="ARBA" id="ARBA00008663"/>
    </source>
</evidence>
<dbReference type="AlphaFoldDB" id="A0A8B8IM16"/>
<comment type="cofactor">
    <cofactor evidence="1">
        <name>K(+)</name>
        <dbReference type="ChEBI" id="CHEBI:29103"/>
    </cofactor>
</comment>
<dbReference type="Proteomes" id="UP001652626">
    <property type="component" value="Chromosome 7"/>
</dbReference>
<dbReference type="OMA" id="IKMPVNA"/>
<dbReference type="Gene3D" id="3.40.1380.20">
    <property type="entry name" value="Pyruvate kinase, C-terminal domain"/>
    <property type="match status" value="1"/>
</dbReference>
<dbReference type="Pfam" id="PF02887">
    <property type="entry name" value="PK_C"/>
    <property type="match status" value="1"/>
</dbReference>
<keyword evidence="8 13" id="KW-0418">Kinase</keyword>
<dbReference type="GeneID" id="113401317"/>
<dbReference type="InterPro" id="IPR015813">
    <property type="entry name" value="Pyrv/PenolPyrv_kinase-like_dom"/>
</dbReference>
<dbReference type="GO" id="GO:0016301">
    <property type="term" value="F:kinase activity"/>
    <property type="evidence" value="ECO:0007669"/>
    <property type="project" value="UniProtKB-KW"/>
</dbReference>
<evidence type="ECO:0000259" key="14">
    <source>
        <dbReference type="Pfam" id="PF00224"/>
    </source>
</evidence>
<evidence type="ECO:0000256" key="1">
    <source>
        <dbReference type="ARBA" id="ARBA00001958"/>
    </source>
</evidence>
<gene>
    <name evidence="17" type="primary">LOC113401317</name>
</gene>
<dbReference type="GO" id="GO:0030955">
    <property type="term" value="F:potassium ion binding"/>
    <property type="evidence" value="ECO:0007669"/>
    <property type="project" value="InterPro"/>
</dbReference>
<evidence type="ECO:0000313" key="17">
    <source>
        <dbReference type="RefSeq" id="XP_026496956.2"/>
    </source>
</evidence>
<evidence type="ECO:0000256" key="2">
    <source>
        <dbReference type="ARBA" id="ARBA00004997"/>
    </source>
</evidence>
<dbReference type="UniPathway" id="UPA00109">
    <property type="reaction ID" value="UER00188"/>
</dbReference>
<dbReference type="RefSeq" id="XP_026496956.2">
    <property type="nucleotide sequence ID" value="XM_026641171.2"/>
</dbReference>
<keyword evidence="11 13" id="KW-0324">Glycolysis</keyword>
<evidence type="ECO:0000256" key="11">
    <source>
        <dbReference type="ARBA" id="ARBA00023152"/>
    </source>
</evidence>
<reference evidence="17" key="1">
    <citation type="submission" date="2025-08" db="UniProtKB">
        <authorList>
            <consortium name="RefSeq"/>
        </authorList>
    </citation>
    <scope>IDENTIFICATION</scope>
    <source>
        <tissue evidence="17">Whole body</tissue>
    </source>
</reference>
<dbReference type="InterPro" id="IPR015793">
    <property type="entry name" value="Pyrv_Knase_brl"/>
</dbReference>
<feature type="domain" description="Pyruvate kinase C-terminal" evidence="15">
    <location>
        <begin position="401"/>
        <end position="505"/>
    </location>
</feature>
<name>A0A8B8IM16_VANTA</name>
<dbReference type="InterPro" id="IPR001697">
    <property type="entry name" value="Pyr_Knase"/>
</dbReference>
<evidence type="ECO:0000256" key="9">
    <source>
        <dbReference type="ARBA" id="ARBA00022840"/>
    </source>
</evidence>
<dbReference type="InterPro" id="IPR011037">
    <property type="entry name" value="Pyrv_Knase-like_insert_dom_sf"/>
</dbReference>
<comment type="pathway">
    <text evidence="2 13">Carbohydrate degradation; glycolysis; pyruvate from D-glyceraldehyde 3-phosphate: step 5/5.</text>
</comment>
<dbReference type="EC" id="2.7.1.40" evidence="4 13"/>
<sequence length="546" mass="61868">MGTKKPEKLFYDNVNFSDPKILKQAPFRFRRCPIIVTLADSQITTVDVEKMLEAGMNIAKFKMSSSTMGDKIRLLGKIDKAARECCKKYNLTDWPIATCIELKTCIVKTGLLESESEFISLQKNSEIILTQNVSYFNKCNAERIFVDNPFLVVDVKAGTEISLAADEIVLKCTGVIDDKSIKCVVAKGGKLTSLCSVCTRNIKHSRPLITKKDIEIIKFALEYQIDTIIINYVRHPNTILRIKQFVKSMKIKRPFLLCGICTEEGLENIDDIIKETDGLILSREYLPFEIDVSKQYRMTQIQKSIVGKCLQAGKPLYISGGVFDNALKTGNFIDCEISDVTNAVLEGVSGFILKDCYDTDLIVEVLKGMNELCYTIEPLTLSKTNFSRIINEIKMPVNAAEAAAMSCVTIANHTNARVIIIPTVSGKTIRFLHWLRPSCLIITINTDVRVMRYLRIYRSIMPLMYNGEQHNNWDKNISARIFSGVEYAVKRRWLLYGDTYITLQRGSEFSSFCDSVRIWKVSITNKPTVECPDGDENPFHSELYLE</sequence>
<keyword evidence="12" id="KW-0670">Pyruvate</keyword>
<evidence type="ECO:0000256" key="10">
    <source>
        <dbReference type="ARBA" id="ARBA00022842"/>
    </source>
</evidence>
<comment type="catalytic activity">
    <reaction evidence="13">
        <text>pyruvate + ATP = phosphoenolpyruvate + ADP + H(+)</text>
        <dbReference type="Rhea" id="RHEA:18157"/>
        <dbReference type="ChEBI" id="CHEBI:15361"/>
        <dbReference type="ChEBI" id="CHEBI:15378"/>
        <dbReference type="ChEBI" id="CHEBI:30616"/>
        <dbReference type="ChEBI" id="CHEBI:58702"/>
        <dbReference type="ChEBI" id="CHEBI:456216"/>
        <dbReference type="EC" id="2.7.1.40"/>
    </reaction>
</comment>
<dbReference type="Gene3D" id="3.20.20.60">
    <property type="entry name" value="Phosphoenolpyruvate-binding domains"/>
    <property type="match status" value="1"/>
</dbReference>
<dbReference type="InterPro" id="IPR015806">
    <property type="entry name" value="Pyrv_Knase_insert_dom_sf"/>
</dbReference>
<dbReference type="Gene3D" id="2.40.33.10">
    <property type="entry name" value="PK beta-barrel domain-like"/>
    <property type="match status" value="1"/>
</dbReference>
<accession>A0A8B8IM16</accession>
<proteinExistence type="inferred from homology"/>
<keyword evidence="10 13" id="KW-0460">Magnesium</keyword>
<keyword evidence="7" id="KW-0547">Nucleotide-binding</keyword>
<dbReference type="PRINTS" id="PR01050">
    <property type="entry name" value="PYRUVTKNASE"/>
</dbReference>
<keyword evidence="6" id="KW-0479">Metal-binding</keyword>
<dbReference type="OrthoDB" id="7420547at2759"/>
<dbReference type="SUPFAM" id="SSF52935">
    <property type="entry name" value="PK C-terminal domain-like"/>
    <property type="match status" value="1"/>
</dbReference>
<evidence type="ECO:0000256" key="4">
    <source>
        <dbReference type="ARBA" id="ARBA00012142"/>
    </source>
</evidence>
<comment type="similarity">
    <text evidence="3 13">Belongs to the pyruvate kinase family.</text>
</comment>
<dbReference type="GO" id="GO:0005524">
    <property type="term" value="F:ATP binding"/>
    <property type="evidence" value="ECO:0007669"/>
    <property type="project" value="UniProtKB-KW"/>
</dbReference>
<dbReference type="SUPFAM" id="SSF50800">
    <property type="entry name" value="PK beta-barrel domain-like"/>
    <property type="match status" value="1"/>
</dbReference>
<dbReference type="PANTHER" id="PTHR11817">
    <property type="entry name" value="PYRUVATE KINASE"/>
    <property type="match status" value="1"/>
</dbReference>
<keyword evidence="9" id="KW-0067">ATP-binding</keyword>
<keyword evidence="5 13" id="KW-0808">Transferase</keyword>
<feature type="domain" description="Pyruvate kinase barrel" evidence="14">
    <location>
        <begin position="30"/>
        <end position="352"/>
    </location>
</feature>
<dbReference type="GO" id="GO:0004743">
    <property type="term" value="F:pyruvate kinase activity"/>
    <property type="evidence" value="ECO:0007669"/>
    <property type="project" value="UniProtKB-EC"/>
</dbReference>
<dbReference type="Pfam" id="PF00224">
    <property type="entry name" value="PK"/>
    <property type="match status" value="1"/>
</dbReference>
<protein>
    <recommendedName>
        <fullName evidence="4 13">Pyruvate kinase</fullName>
        <ecNumber evidence="4 13">2.7.1.40</ecNumber>
    </recommendedName>
</protein>
<evidence type="ECO:0000256" key="13">
    <source>
        <dbReference type="RuleBase" id="RU000504"/>
    </source>
</evidence>
<evidence type="ECO:0000259" key="15">
    <source>
        <dbReference type="Pfam" id="PF02887"/>
    </source>
</evidence>